<keyword evidence="14" id="KW-1185">Reference proteome</keyword>
<dbReference type="InterPro" id="IPR029342">
    <property type="entry name" value="ECIST_C"/>
</dbReference>
<dbReference type="EMBL" id="JACVVK020000035">
    <property type="protein sequence ID" value="KAK7500838.1"/>
    <property type="molecule type" value="Genomic_DNA"/>
</dbReference>
<dbReference type="GO" id="GO:0005634">
    <property type="term" value="C:nucleus"/>
    <property type="evidence" value="ECO:0007669"/>
    <property type="project" value="UniProtKB-SubCell"/>
</dbReference>
<keyword evidence="6" id="KW-0963">Cytoplasm</keyword>
<comment type="caution">
    <text evidence="13">The sequence shown here is derived from an EMBL/GenBank/DDBJ whole genome shotgun (WGS) entry which is preliminary data.</text>
</comment>
<evidence type="ECO:0000256" key="1">
    <source>
        <dbReference type="ARBA" id="ARBA00004123"/>
    </source>
</evidence>
<dbReference type="Pfam" id="PF06239">
    <property type="entry name" value="ECSIT_N"/>
    <property type="match status" value="1"/>
</dbReference>
<proteinExistence type="inferred from homology"/>
<keyword evidence="11" id="KW-0539">Nucleus</keyword>
<sequence length="412" mass="47157">MAAVFSANRALHRVCARFGLQRLVACVNFGAPCPSNLFKRDIHFARTVRGRDDRSLETQRNLLVKSSSLFDELAAKRKVDKLTFNTALELYISKESLYRRGHVEFIYAAMQNMERFGVHRDLSVYKALLEVFPKGKLAARTVWQVEFMHFPKQQQCAIDLMDQMEDFGVIPDHDFGMRLEKVFGTDAHAFRKYRRMMYWMPKFKHANPYPVPKELPDDALQLALLALRRMSVDKETKLSVWQGPDITSETNEDTFIASAQSRTQQDLISKHDPNTALFVEGGYSCWLRHASTTYFILRADPDLAALKTWQAAEADSDQNLFDWTLFWENEEASQLVPNRSVHEQDDGTILGMTVTGTSTKDSLVTWIRCLQQANPSLEQIPIVFRLRTPDSQVQVIGSKPNDTGVQVANNQR</sequence>
<dbReference type="InterPro" id="IPR046448">
    <property type="entry name" value="ECSIT_N"/>
</dbReference>
<protein>
    <recommendedName>
        <fullName evidence="5">Evolutionarily conserved signaling intermediate in Toll pathway, mitochondrial</fullName>
    </recommendedName>
</protein>
<comment type="similarity">
    <text evidence="4">Belongs to the ECSIT family.</text>
</comment>
<dbReference type="PANTHER" id="PTHR13113">
    <property type="entry name" value="ECSIT EVOLUTIONARILY CONSERVED SIGNALING INTERMEDIATE IN TOLL PATHWAYS"/>
    <property type="match status" value="1"/>
</dbReference>
<evidence type="ECO:0000256" key="11">
    <source>
        <dbReference type="ARBA" id="ARBA00023242"/>
    </source>
</evidence>
<evidence type="ECO:0000256" key="3">
    <source>
        <dbReference type="ARBA" id="ARBA00004496"/>
    </source>
</evidence>
<evidence type="ECO:0000256" key="10">
    <source>
        <dbReference type="ARBA" id="ARBA00023128"/>
    </source>
</evidence>
<evidence type="ECO:0000313" key="13">
    <source>
        <dbReference type="EMBL" id="KAK7500838.1"/>
    </source>
</evidence>
<dbReference type="PANTHER" id="PTHR13113:SF1">
    <property type="entry name" value="EVOLUTIONARILY CONSERVED SIGNALING INTERMEDIATE IN TOLL PATHWAY, MITOCHONDRIAL"/>
    <property type="match status" value="1"/>
</dbReference>
<evidence type="ECO:0000259" key="12">
    <source>
        <dbReference type="SMART" id="SM01284"/>
    </source>
</evidence>
<evidence type="ECO:0000256" key="6">
    <source>
        <dbReference type="ARBA" id="ARBA00022490"/>
    </source>
</evidence>
<dbReference type="GO" id="GO:0005739">
    <property type="term" value="C:mitochondrion"/>
    <property type="evidence" value="ECO:0007669"/>
    <property type="project" value="UniProtKB-SubCell"/>
</dbReference>
<dbReference type="AlphaFoldDB" id="A0ABD0LPA4"/>
<evidence type="ECO:0000256" key="5">
    <source>
        <dbReference type="ARBA" id="ARBA00019998"/>
    </source>
</evidence>
<organism evidence="13 14">
    <name type="scientific">Batillaria attramentaria</name>
    <dbReference type="NCBI Taxonomy" id="370345"/>
    <lineage>
        <taxon>Eukaryota</taxon>
        <taxon>Metazoa</taxon>
        <taxon>Spiralia</taxon>
        <taxon>Lophotrochozoa</taxon>
        <taxon>Mollusca</taxon>
        <taxon>Gastropoda</taxon>
        <taxon>Caenogastropoda</taxon>
        <taxon>Sorbeoconcha</taxon>
        <taxon>Cerithioidea</taxon>
        <taxon>Batillariidae</taxon>
        <taxon>Batillaria</taxon>
    </lineage>
</organism>
<dbReference type="GO" id="GO:0045087">
    <property type="term" value="P:innate immune response"/>
    <property type="evidence" value="ECO:0007669"/>
    <property type="project" value="UniProtKB-KW"/>
</dbReference>
<dbReference type="Pfam" id="PF14784">
    <property type="entry name" value="ECSIT_C"/>
    <property type="match status" value="1"/>
</dbReference>
<keyword evidence="10" id="KW-0496">Mitochondrion</keyword>
<gene>
    <name evidence="13" type="ORF">BaRGS_00008082</name>
</gene>
<evidence type="ECO:0000256" key="7">
    <source>
        <dbReference type="ARBA" id="ARBA00022588"/>
    </source>
</evidence>
<comment type="subcellular location">
    <subcellularLocation>
        <location evidence="3">Cytoplasm</location>
    </subcellularLocation>
    <subcellularLocation>
        <location evidence="2">Mitochondrion</location>
    </subcellularLocation>
    <subcellularLocation>
        <location evidence="1">Nucleus</location>
    </subcellularLocation>
</comment>
<feature type="domain" description="ECSIT C-terminal" evidence="12">
    <location>
        <begin position="261"/>
        <end position="387"/>
    </location>
</feature>
<keyword evidence="9" id="KW-0809">Transit peptide</keyword>
<accession>A0ABD0LPA4</accession>
<evidence type="ECO:0000256" key="8">
    <source>
        <dbReference type="ARBA" id="ARBA00022859"/>
    </source>
</evidence>
<dbReference type="SMART" id="SM01284">
    <property type="entry name" value="ECSIT_Cterm"/>
    <property type="match status" value="1"/>
</dbReference>
<keyword evidence="7" id="KW-0399">Innate immunity</keyword>
<evidence type="ECO:0000256" key="4">
    <source>
        <dbReference type="ARBA" id="ARBA00007674"/>
    </source>
</evidence>
<dbReference type="Proteomes" id="UP001519460">
    <property type="component" value="Unassembled WGS sequence"/>
</dbReference>
<reference evidence="13 14" key="1">
    <citation type="journal article" date="2023" name="Sci. Data">
        <title>Genome assembly of the Korean intertidal mud-creeper Batillaria attramentaria.</title>
        <authorList>
            <person name="Patra A.K."/>
            <person name="Ho P.T."/>
            <person name="Jun S."/>
            <person name="Lee S.J."/>
            <person name="Kim Y."/>
            <person name="Won Y.J."/>
        </authorList>
    </citation>
    <scope>NUCLEOTIDE SEQUENCE [LARGE SCALE GENOMIC DNA]</scope>
    <source>
        <strain evidence="13">Wonlab-2016</strain>
    </source>
</reference>
<dbReference type="InterPro" id="IPR010418">
    <property type="entry name" value="ECSIT"/>
</dbReference>
<evidence type="ECO:0000256" key="9">
    <source>
        <dbReference type="ARBA" id="ARBA00022946"/>
    </source>
</evidence>
<evidence type="ECO:0000313" key="14">
    <source>
        <dbReference type="Proteomes" id="UP001519460"/>
    </source>
</evidence>
<evidence type="ECO:0000256" key="2">
    <source>
        <dbReference type="ARBA" id="ARBA00004173"/>
    </source>
</evidence>
<name>A0ABD0LPA4_9CAEN</name>
<keyword evidence="8" id="KW-0391">Immunity</keyword>